<evidence type="ECO:0000313" key="2">
    <source>
        <dbReference type="Proteomes" id="UP000504638"/>
    </source>
</evidence>
<dbReference type="AlphaFoldDB" id="A0A6G1GCJ2"/>
<reference evidence="3" key="3">
    <citation type="submission" date="2025-04" db="UniProtKB">
        <authorList>
            <consortium name="RefSeq"/>
        </authorList>
    </citation>
    <scope>IDENTIFICATION</scope>
    <source>
        <strain evidence="3">CBS 781.70</strain>
    </source>
</reference>
<evidence type="ECO:0000313" key="1">
    <source>
        <dbReference type="EMBL" id="KAF1815753.1"/>
    </source>
</evidence>
<reference evidence="3" key="2">
    <citation type="submission" date="2020-04" db="EMBL/GenBank/DDBJ databases">
        <authorList>
            <consortium name="NCBI Genome Project"/>
        </authorList>
    </citation>
    <scope>NUCLEOTIDE SEQUENCE</scope>
    <source>
        <strain evidence="3">CBS 781.70</strain>
    </source>
</reference>
<organism evidence="1">
    <name type="scientific">Eremomyces bilateralis CBS 781.70</name>
    <dbReference type="NCBI Taxonomy" id="1392243"/>
    <lineage>
        <taxon>Eukaryota</taxon>
        <taxon>Fungi</taxon>
        <taxon>Dikarya</taxon>
        <taxon>Ascomycota</taxon>
        <taxon>Pezizomycotina</taxon>
        <taxon>Dothideomycetes</taxon>
        <taxon>Dothideomycetes incertae sedis</taxon>
        <taxon>Eremomycetales</taxon>
        <taxon>Eremomycetaceae</taxon>
        <taxon>Eremomyces</taxon>
    </lineage>
</organism>
<sequence>MSKHGEEDLPDPKHRGKLLELRMNKAAFSADASLVSNAWVAEAEGEARDDESSASIAVCEIRPWMHMTYNDGWMNPGIWFPSVEDVLAMPIPSAFKDLLESMGGGKSDAPESAPHSPLRPVRPVHYAGLYPPISDLFSLVHTIFACKGVRSFDIRLAAPPSGHADDDLARAFERFKDRLMRDGYPQALYPSAHERLPVCKFLVRNSIQGQGV</sequence>
<dbReference type="RefSeq" id="XP_033537384.1">
    <property type="nucleotide sequence ID" value="XM_033681031.1"/>
</dbReference>
<dbReference type="Proteomes" id="UP000504638">
    <property type="component" value="Unplaced"/>
</dbReference>
<accession>A0A6G1GCJ2</accession>
<protein>
    <submittedName>
        <fullName evidence="1 3">Uncharacterized protein</fullName>
    </submittedName>
</protein>
<reference evidence="1 3" key="1">
    <citation type="submission" date="2020-01" db="EMBL/GenBank/DDBJ databases">
        <authorList>
            <consortium name="DOE Joint Genome Institute"/>
            <person name="Haridas S."/>
            <person name="Albert R."/>
            <person name="Binder M."/>
            <person name="Bloem J."/>
            <person name="Labutti K."/>
            <person name="Salamov A."/>
            <person name="Andreopoulos B."/>
            <person name="Baker S.E."/>
            <person name="Barry K."/>
            <person name="Bills G."/>
            <person name="Bluhm B.H."/>
            <person name="Cannon C."/>
            <person name="Castanera R."/>
            <person name="Culley D.E."/>
            <person name="Daum C."/>
            <person name="Ezra D."/>
            <person name="Gonzalez J.B."/>
            <person name="Henrissat B."/>
            <person name="Kuo A."/>
            <person name="Liang C."/>
            <person name="Lipzen A."/>
            <person name="Lutzoni F."/>
            <person name="Magnuson J."/>
            <person name="Mondo S."/>
            <person name="Nolan M."/>
            <person name="Ohm R."/>
            <person name="Pangilinan J."/>
            <person name="Park H.-J."/>
            <person name="Ramirez L."/>
            <person name="Alfaro M."/>
            <person name="Sun H."/>
            <person name="Tritt A."/>
            <person name="Yoshinaga Y."/>
            <person name="Zwiers L.-H."/>
            <person name="Turgeon B.G."/>
            <person name="Goodwin S.B."/>
            <person name="Spatafora J.W."/>
            <person name="Crous P.W."/>
            <person name="Grigoriev I.V."/>
        </authorList>
    </citation>
    <scope>NUCLEOTIDE SEQUENCE</scope>
    <source>
        <strain evidence="1 3">CBS 781.70</strain>
    </source>
</reference>
<name>A0A6G1GCJ2_9PEZI</name>
<dbReference type="EMBL" id="ML975151">
    <property type="protein sequence ID" value="KAF1815753.1"/>
    <property type="molecule type" value="Genomic_DNA"/>
</dbReference>
<keyword evidence="2" id="KW-1185">Reference proteome</keyword>
<evidence type="ECO:0000313" key="3">
    <source>
        <dbReference type="RefSeq" id="XP_033537384.1"/>
    </source>
</evidence>
<gene>
    <name evidence="1 3" type="ORF">P152DRAFT_471151</name>
</gene>
<proteinExistence type="predicted"/>
<dbReference type="GeneID" id="54421601"/>